<dbReference type="AlphaFoldDB" id="A0A6C0H7T8"/>
<evidence type="ECO:0000256" key="1">
    <source>
        <dbReference type="SAM" id="Phobius"/>
    </source>
</evidence>
<protein>
    <recommendedName>
        <fullName evidence="2">Minor capsid protein P11 C-terminal conserved region domain-containing protein</fullName>
    </recommendedName>
</protein>
<evidence type="ECO:0000313" key="3">
    <source>
        <dbReference type="EMBL" id="QHT76205.1"/>
    </source>
</evidence>
<name>A0A6C0H7T8_9ZZZZ</name>
<keyword evidence="1" id="KW-0472">Membrane</keyword>
<accession>A0A6C0H7T8</accession>
<dbReference type="InterPro" id="IPR055730">
    <property type="entry name" value="P11_C"/>
</dbReference>
<feature type="transmembrane region" description="Helical" evidence="1">
    <location>
        <begin position="12"/>
        <end position="30"/>
    </location>
</feature>
<dbReference type="EMBL" id="MN739890">
    <property type="protein sequence ID" value="QHT76205.1"/>
    <property type="molecule type" value="Genomic_DNA"/>
</dbReference>
<proteinExistence type="predicted"/>
<keyword evidence="1" id="KW-0812">Transmembrane</keyword>
<feature type="domain" description="Minor capsid protein P11 C-terminal conserved region" evidence="2">
    <location>
        <begin position="95"/>
        <end position="168"/>
    </location>
</feature>
<keyword evidence="1" id="KW-1133">Transmembrane helix</keyword>
<dbReference type="Pfam" id="PF23983">
    <property type="entry name" value="P11_C"/>
    <property type="match status" value="1"/>
</dbReference>
<evidence type="ECO:0000259" key="2">
    <source>
        <dbReference type="Pfam" id="PF23983"/>
    </source>
</evidence>
<reference evidence="3" key="1">
    <citation type="journal article" date="2020" name="Nature">
        <title>Giant virus diversity and host interactions through global metagenomics.</title>
        <authorList>
            <person name="Schulz F."/>
            <person name="Roux S."/>
            <person name="Paez-Espino D."/>
            <person name="Jungbluth S."/>
            <person name="Walsh D.A."/>
            <person name="Denef V.J."/>
            <person name="McMahon K.D."/>
            <person name="Konstantinidis K.T."/>
            <person name="Eloe-Fadrosh E.A."/>
            <person name="Kyrpides N.C."/>
            <person name="Woyke T."/>
        </authorList>
    </citation>
    <scope>NUCLEOTIDE SEQUENCE</scope>
    <source>
        <strain evidence="3">GVMAG-M-3300023179-73</strain>
    </source>
</reference>
<organism evidence="3">
    <name type="scientific">viral metagenome</name>
    <dbReference type="NCBI Taxonomy" id="1070528"/>
    <lineage>
        <taxon>unclassified sequences</taxon>
        <taxon>metagenomes</taxon>
        <taxon>organismal metagenomes</taxon>
    </lineage>
</organism>
<sequence length="181" mass="19930">MASILEMIQSNDLLKVFLILVGVYLFIIYISKNKSEKLENDYGYMPNYIEGVENVKESAPVAQPVAAADQAAAPSAVKSPQQQQIDNVVAGKNQVKAEDLLPKYDDANEFAKQNPVSNLLKEQNFLISGYHVGINTVMQSNKIPYHDLRSAPPIPKENVGPWAQSSYEQPAGAGRRGLEIL</sequence>